<evidence type="ECO:0000256" key="1">
    <source>
        <dbReference type="SAM" id="MobiDB-lite"/>
    </source>
</evidence>
<feature type="signal peptide" evidence="3">
    <location>
        <begin position="1"/>
        <end position="26"/>
    </location>
</feature>
<protein>
    <submittedName>
        <fullName evidence="4">Uncharacterized protein</fullName>
    </submittedName>
</protein>
<keyword evidence="2" id="KW-1133">Transmembrane helix</keyword>
<sequence>MTSSTLHRCVYLCLVASSVFIGQVGGASDSADILMGRIHWLEELGGNAILPRQTGNPLPNVPPQCTATCNPVNTVLAAGCPISQCCQASFATGYYNCFLCVEGALGINDFTVAQGIVDNLVTTCASRGFAIPKLTFPGQNPDRPLSTAIATTASIRSTTSQVGVTTAVSTTSTQITQSTVTQSSISPTTPAPVATTTTSAGRRNSVGCLLFIFGVLTAMVAWPE</sequence>
<dbReference type="EMBL" id="CACVBS010000024">
    <property type="protein sequence ID" value="CAA7259569.1"/>
    <property type="molecule type" value="Genomic_DNA"/>
</dbReference>
<organism evidence="4 5">
    <name type="scientific">Cyclocybe aegerita</name>
    <name type="common">Black poplar mushroom</name>
    <name type="synonym">Agrocybe aegerita</name>
    <dbReference type="NCBI Taxonomy" id="1973307"/>
    <lineage>
        <taxon>Eukaryota</taxon>
        <taxon>Fungi</taxon>
        <taxon>Dikarya</taxon>
        <taxon>Basidiomycota</taxon>
        <taxon>Agaricomycotina</taxon>
        <taxon>Agaricomycetes</taxon>
        <taxon>Agaricomycetidae</taxon>
        <taxon>Agaricales</taxon>
        <taxon>Agaricineae</taxon>
        <taxon>Bolbitiaceae</taxon>
        <taxon>Cyclocybe</taxon>
    </lineage>
</organism>
<evidence type="ECO:0000313" key="4">
    <source>
        <dbReference type="EMBL" id="CAA7259569.1"/>
    </source>
</evidence>
<keyword evidence="5" id="KW-1185">Reference proteome</keyword>
<keyword evidence="2" id="KW-0472">Membrane</keyword>
<keyword evidence="3" id="KW-0732">Signal</keyword>
<evidence type="ECO:0000256" key="3">
    <source>
        <dbReference type="SAM" id="SignalP"/>
    </source>
</evidence>
<proteinExistence type="predicted"/>
<accession>A0A8S0XE56</accession>
<reference evidence="4 5" key="1">
    <citation type="submission" date="2020-01" db="EMBL/GenBank/DDBJ databases">
        <authorList>
            <person name="Gupta K D."/>
        </authorList>
    </citation>
    <scope>NUCLEOTIDE SEQUENCE [LARGE SCALE GENOMIC DNA]</scope>
</reference>
<evidence type="ECO:0000256" key="2">
    <source>
        <dbReference type="SAM" id="Phobius"/>
    </source>
</evidence>
<dbReference type="OrthoDB" id="3030369at2759"/>
<gene>
    <name evidence="4" type="ORF">AAE3_LOCUS1650</name>
</gene>
<keyword evidence="2" id="KW-0812">Transmembrane</keyword>
<comment type="caution">
    <text evidence="4">The sequence shown here is derived from an EMBL/GenBank/DDBJ whole genome shotgun (WGS) entry which is preliminary data.</text>
</comment>
<dbReference type="AlphaFoldDB" id="A0A8S0XE56"/>
<name>A0A8S0XE56_CYCAE</name>
<feature type="transmembrane region" description="Helical" evidence="2">
    <location>
        <begin position="204"/>
        <end position="222"/>
    </location>
</feature>
<dbReference type="Proteomes" id="UP000467700">
    <property type="component" value="Unassembled WGS sequence"/>
</dbReference>
<feature type="region of interest" description="Disordered" evidence="1">
    <location>
        <begin position="179"/>
        <end position="199"/>
    </location>
</feature>
<feature type="chain" id="PRO_5035918856" evidence="3">
    <location>
        <begin position="27"/>
        <end position="224"/>
    </location>
</feature>
<evidence type="ECO:0000313" key="5">
    <source>
        <dbReference type="Proteomes" id="UP000467700"/>
    </source>
</evidence>